<keyword evidence="2" id="KW-1185">Reference proteome</keyword>
<reference evidence="1 2" key="1">
    <citation type="journal article" date="2017" name="Genome Biol. Evol.">
        <title>Phytophthora megakarya and P. palmivora, closely related causal agents of cacao black pod rot, underwent increases in genome sizes and gene numbers by different mechanisms.</title>
        <authorList>
            <person name="Ali S.S."/>
            <person name="Shao J."/>
            <person name="Lary D.J."/>
            <person name="Kronmiller B."/>
            <person name="Shen D."/>
            <person name="Strem M.D."/>
            <person name="Amoako-Attah I."/>
            <person name="Akrofi A.Y."/>
            <person name="Begoude B.A."/>
            <person name="Ten Hoopen G.M."/>
            <person name="Coulibaly K."/>
            <person name="Kebe B.I."/>
            <person name="Melnick R.L."/>
            <person name="Guiltinan M.J."/>
            <person name="Tyler B.M."/>
            <person name="Meinhardt L.W."/>
            <person name="Bailey B.A."/>
        </authorList>
    </citation>
    <scope>NUCLEOTIDE SEQUENCE [LARGE SCALE GENOMIC DNA]</scope>
    <source>
        <strain evidence="2">sbr112.9</strain>
    </source>
</reference>
<name>A0A2P4YVB1_9STRA</name>
<proteinExistence type="predicted"/>
<evidence type="ECO:0000313" key="1">
    <source>
        <dbReference type="EMBL" id="POM81732.1"/>
    </source>
</evidence>
<dbReference type="Proteomes" id="UP000237271">
    <property type="component" value="Unassembled WGS sequence"/>
</dbReference>
<protein>
    <submittedName>
        <fullName evidence="1">Uncharacterized protein</fullName>
    </submittedName>
</protein>
<sequence length="78" mass="8728">MLFYFTPTSLEADFGTLSSQRAKADRSTATTEEGGLTGTKVSCTKRNTLASVCDANRITSLSSYVSHQQRHRYERFSR</sequence>
<accession>A0A2P4YVB1</accession>
<dbReference type="AlphaFoldDB" id="A0A2P4YVB1"/>
<comment type="caution">
    <text evidence="1">The sequence shown here is derived from an EMBL/GenBank/DDBJ whole genome shotgun (WGS) entry which is preliminary data.</text>
</comment>
<dbReference type="EMBL" id="NCKW01000026">
    <property type="protein sequence ID" value="POM81732.1"/>
    <property type="molecule type" value="Genomic_DNA"/>
</dbReference>
<gene>
    <name evidence="1" type="ORF">PHPALM_267</name>
</gene>
<evidence type="ECO:0000313" key="2">
    <source>
        <dbReference type="Proteomes" id="UP000237271"/>
    </source>
</evidence>
<organism evidence="1 2">
    <name type="scientific">Phytophthora palmivora</name>
    <dbReference type="NCBI Taxonomy" id="4796"/>
    <lineage>
        <taxon>Eukaryota</taxon>
        <taxon>Sar</taxon>
        <taxon>Stramenopiles</taxon>
        <taxon>Oomycota</taxon>
        <taxon>Peronosporomycetes</taxon>
        <taxon>Peronosporales</taxon>
        <taxon>Peronosporaceae</taxon>
        <taxon>Phytophthora</taxon>
    </lineage>
</organism>